<evidence type="ECO:0000313" key="3">
    <source>
        <dbReference type="Proteomes" id="UP001204376"/>
    </source>
</evidence>
<evidence type="ECO:0000313" key="2">
    <source>
        <dbReference type="EMBL" id="MCQ6960680.1"/>
    </source>
</evidence>
<reference evidence="2 3" key="1">
    <citation type="submission" date="2022-07" db="EMBL/GenBank/DDBJ databases">
        <title>Mucilaginibacter sp. JC4.</title>
        <authorList>
            <person name="Le V."/>
            <person name="Ko S.-R."/>
            <person name="Ahn C.-Y."/>
            <person name="Oh H.-M."/>
        </authorList>
    </citation>
    <scope>NUCLEOTIDE SEQUENCE [LARGE SCALE GENOMIC DNA]</scope>
    <source>
        <strain evidence="2 3">JC4</strain>
    </source>
</reference>
<feature type="domain" description="Aminoglycoside phosphotransferase" evidence="1">
    <location>
        <begin position="23"/>
        <end position="264"/>
    </location>
</feature>
<protein>
    <submittedName>
        <fullName evidence="2">Aminoglycoside phosphotransferase family protein</fullName>
    </submittedName>
</protein>
<dbReference type="PANTHER" id="PTHR21064:SF5">
    <property type="entry name" value="SLR1880 PROTEIN"/>
    <property type="match status" value="1"/>
</dbReference>
<dbReference type="PANTHER" id="PTHR21064">
    <property type="entry name" value="AMINOGLYCOSIDE PHOSPHOTRANSFERASE DOMAIN-CONTAINING PROTEIN-RELATED"/>
    <property type="match status" value="1"/>
</dbReference>
<comment type="caution">
    <text evidence="2">The sequence shown here is derived from an EMBL/GenBank/DDBJ whole genome shotgun (WGS) entry which is preliminary data.</text>
</comment>
<dbReference type="EMBL" id="JANHOH010000009">
    <property type="protein sequence ID" value="MCQ6960680.1"/>
    <property type="molecule type" value="Genomic_DNA"/>
</dbReference>
<accession>A0ABT1T8I2</accession>
<dbReference type="SUPFAM" id="SSF56112">
    <property type="entry name" value="Protein kinase-like (PK-like)"/>
    <property type="match status" value="1"/>
</dbReference>
<organism evidence="2 3">
    <name type="scientific">Mucilaginibacter aquariorum</name>
    <dbReference type="NCBI Taxonomy" id="2967225"/>
    <lineage>
        <taxon>Bacteria</taxon>
        <taxon>Pseudomonadati</taxon>
        <taxon>Bacteroidota</taxon>
        <taxon>Sphingobacteriia</taxon>
        <taxon>Sphingobacteriales</taxon>
        <taxon>Sphingobacteriaceae</taxon>
        <taxon>Mucilaginibacter</taxon>
    </lineage>
</organism>
<proteinExistence type="predicted"/>
<dbReference type="InterPro" id="IPR002575">
    <property type="entry name" value="Aminoglycoside_PTrfase"/>
</dbReference>
<dbReference type="Pfam" id="PF01636">
    <property type="entry name" value="APH"/>
    <property type="match status" value="1"/>
</dbReference>
<dbReference type="InterPro" id="IPR011009">
    <property type="entry name" value="Kinase-like_dom_sf"/>
</dbReference>
<gene>
    <name evidence="2" type="ORF">NPE20_22060</name>
</gene>
<name>A0ABT1T8I2_9SPHI</name>
<dbReference type="RefSeq" id="WP_256540862.1">
    <property type="nucleotide sequence ID" value="NZ_JANHOH010000009.1"/>
</dbReference>
<sequence>MQSSKNIDEVVSHFKCDADVSSYKPYGSGHINDTFFLKNVSFGGSDYLLQRINHRIFTNVERLTENMRRVTEHLKSKMKEYGNGDPLKEVMTLIPTDSGQFFYKDSVGDYWRMFYFLSDTKSYDVVETEKQAYEGGKAFGKFQAMLSDIPAGEMFEVIPDFHNIQKRLQHLDEAVANNAGGRVASVGAELEIVAKYASSMQYFQQPEQVATLPKRVIHNDTKFNNVLLNSNDEAQCVIDLETVMDGYVAYDFGDAIRTIVNTTTEDEVDLSKIQLNLSLFNAYVQGYLKEASRFLTDAEVNSLMKGALLLPYMQAVRFLTDHINGDKYFKIKFEGHNLQRAKAQFQLVKILDANAAAMQETILKEMNSLQHSAY</sequence>
<dbReference type="Proteomes" id="UP001204376">
    <property type="component" value="Unassembled WGS sequence"/>
</dbReference>
<keyword evidence="3" id="KW-1185">Reference proteome</keyword>
<dbReference type="Gene3D" id="3.90.1200.10">
    <property type="match status" value="1"/>
</dbReference>
<dbReference type="InterPro" id="IPR050249">
    <property type="entry name" value="Pseudomonas-type_ThrB"/>
</dbReference>
<evidence type="ECO:0000259" key="1">
    <source>
        <dbReference type="Pfam" id="PF01636"/>
    </source>
</evidence>